<feature type="signal peptide" evidence="1">
    <location>
        <begin position="1"/>
        <end position="23"/>
    </location>
</feature>
<reference evidence="2" key="1">
    <citation type="submission" date="2021-12" db="EMBL/GenBank/DDBJ databases">
        <authorList>
            <person name="Zaccaron A."/>
            <person name="Stergiopoulos I."/>
        </authorList>
    </citation>
    <scope>NUCLEOTIDE SEQUENCE</scope>
    <source>
        <strain evidence="2">Race5_Kim</strain>
    </source>
</reference>
<feature type="chain" id="PRO_5040196851" description="Secreted protein" evidence="1">
    <location>
        <begin position="24"/>
        <end position="126"/>
    </location>
</feature>
<sequence length="126" mass="13499">MKTTAMLSAAVGILALGVQNVAAGCYGGENWPNQEEARSFVQNACYNNGGMFTGWYAARQTKSMCPRASSNNMGLLFEVQNLNSNTGFDLGDDDCYNRLTNEIFGCGQGGESTVSGWRFRADPGAC</sequence>
<evidence type="ECO:0008006" key="4">
    <source>
        <dbReference type="Google" id="ProtNLM"/>
    </source>
</evidence>
<gene>
    <name evidence="2" type="ORF">CLAFUR5_02580</name>
</gene>
<keyword evidence="3" id="KW-1185">Reference proteome</keyword>
<dbReference type="KEGG" id="ffu:CLAFUR5_02580"/>
<proteinExistence type="predicted"/>
<evidence type="ECO:0000313" key="3">
    <source>
        <dbReference type="Proteomes" id="UP000756132"/>
    </source>
</evidence>
<dbReference type="GeneID" id="71982458"/>
<dbReference type="OrthoDB" id="3770800at2759"/>
<dbReference type="AlphaFoldDB" id="A0A9Q8LB41"/>
<evidence type="ECO:0000256" key="1">
    <source>
        <dbReference type="SAM" id="SignalP"/>
    </source>
</evidence>
<keyword evidence="1" id="KW-0732">Signal</keyword>
<protein>
    <recommendedName>
        <fullName evidence="4">Secreted protein</fullName>
    </recommendedName>
</protein>
<name>A0A9Q8LB41_PASFU</name>
<reference evidence="2" key="2">
    <citation type="journal article" date="2022" name="Microb. Genom.">
        <title>A chromosome-scale genome assembly of the tomato pathogen Cladosporium fulvum reveals a compartmentalized genome architecture and the presence of a dispensable chromosome.</title>
        <authorList>
            <person name="Zaccaron A.Z."/>
            <person name="Chen L.H."/>
            <person name="Samaras A."/>
            <person name="Stergiopoulos I."/>
        </authorList>
    </citation>
    <scope>NUCLEOTIDE SEQUENCE</scope>
    <source>
        <strain evidence="2">Race5_Kim</strain>
    </source>
</reference>
<dbReference type="PROSITE" id="PS51257">
    <property type="entry name" value="PROKAR_LIPOPROTEIN"/>
    <property type="match status" value="1"/>
</dbReference>
<organism evidence="2 3">
    <name type="scientific">Passalora fulva</name>
    <name type="common">Tomato leaf mold</name>
    <name type="synonym">Cladosporium fulvum</name>
    <dbReference type="NCBI Taxonomy" id="5499"/>
    <lineage>
        <taxon>Eukaryota</taxon>
        <taxon>Fungi</taxon>
        <taxon>Dikarya</taxon>
        <taxon>Ascomycota</taxon>
        <taxon>Pezizomycotina</taxon>
        <taxon>Dothideomycetes</taxon>
        <taxon>Dothideomycetidae</taxon>
        <taxon>Mycosphaerellales</taxon>
        <taxon>Mycosphaerellaceae</taxon>
        <taxon>Fulvia</taxon>
    </lineage>
</organism>
<dbReference type="OMA" id="TKSMCPR"/>
<evidence type="ECO:0000313" key="2">
    <source>
        <dbReference type="EMBL" id="UJO14241.1"/>
    </source>
</evidence>
<dbReference type="EMBL" id="CP090164">
    <property type="protein sequence ID" value="UJO14241.1"/>
    <property type="molecule type" value="Genomic_DNA"/>
</dbReference>
<dbReference type="Proteomes" id="UP000756132">
    <property type="component" value="Chromosome 2"/>
</dbReference>
<dbReference type="RefSeq" id="XP_047758607.1">
    <property type="nucleotide sequence ID" value="XM_047901728.1"/>
</dbReference>
<accession>A0A9Q8LB41</accession>